<feature type="transmembrane region" description="Helical" evidence="12">
    <location>
        <begin position="9"/>
        <end position="30"/>
    </location>
</feature>
<comment type="similarity">
    <text evidence="10">Belongs to the CcmE/CycJ family.</text>
</comment>
<dbReference type="InterPro" id="IPR012340">
    <property type="entry name" value="NA-bd_OB-fold"/>
</dbReference>
<evidence type="ECO:0000256" key="8">
    <source>
        <dbReference type="ARBA" id="ARBA00023004"/>
    </source>
</evidence>
<organism evidence="13 14">
    <name type="scientific">Yersinia alsatica</name>
    <dbReference type="NCBI Taxonomy" id="2890317"/>
    <lineage>
        <taxon>Bacteria</taxon>
        <taxon>Pseudomonadati</taxon>
        <taxon>Pseudomonadota</taxon>
        <taxon>Gammaproteobacteria</taxon>
        <taxon>Enterobacterales</taxon>
        <taxon>Yersiniaceae</taxon>
        <taxon>Yersinia</taxon>
    </lineage>
</organism>
<proteinExistence type="inferred from homology"/>
<evidence type="ECO:0000256" key="7">
    <source>
        <dbReference type="ARBA" id="ARBA00022989"/>
    </source>
</evidence>
<dbReference type="NCBIfam" id="NF009727">
    <property type="entry name" value="PRK13254.1-1"/>
    <property type="match status" value="1"/>
</dbReference>
<dbReference type="InterPro" id="IPR036127">
    <property type="entry name" value="CcmE-like_sf"/>
</dbReference>
<dbReference type="NCBIfam" id="NF009638">
    <property type="entry name" value="PRK13165.1"/>
    <property type="match status" value="1"/>
</dbReference>
<evidence type="ECO:0000256" key="10">
    <source>
        <dbReference type="HAMAP-Rule" id="MF_01959"/>
    </source>
</evidence>
<dbReference type="SUPFAM" id="SSF82093">
    <property type="entry name" value="Heme chaperone CcmE"/>
    <property type="match status" value="1"/>
</dbReference>
<dbReference type="Pfam" id="PF03100">
    <property type="entry name" value="CcmE"/>
    <property type="match status" value="1"/>
</dbReference>
<keyword evidence="7 10" id="KW-1133">Transmembrane helix</keyword>
<evidence type="ECO:0000256" key="5">
    <source>
        <dbReference type="ARBA" id="ARBA00022748"/>
    </source>
</evidence>
<keyword evidence="2 10" id="KW-0349">Heme</keyword>
<dbReference type="Gene3D" id="2.40.50.140">
    <property type="entry name" value="Nucleic acid-binding proteins"/>
    <property type="match status" value="1"/>
</dbReference>
<gene>
    <name evidence="10 13" type="primary">ccmE</name>
    <name evidence="10" type="synonym">cycJ</name>
    <name evidence="13" type="ORF">N0H69_09855</name>
</gene>
<comment type="function">
    <text evidence="10">Heme chaperone required for the biogenesis of c-type cytochromes. Transiently binds heme delivered by CcmC and transfers the heme to apo-cytochromes in a process facilitated by CcmF and CcmH.</text>
</comment>
<evidence type="ECO:0000256" key="6">
    <source>
        <dbReference type="ARBA" id="ARBA00022968"/>
    </source>
</evidence>
<evidence type="ECO:0000256" key="3">
    <source>
        <dbReference type="ARBA" id="ARBA00022692"/>
    </source>
</evidence>
<dbReference type="Proteomes" id="UP001057860">
    <property type="component" value="Chromosome"/>
</dbReference>
<dbReference type="HAMAP" id="MF_01959">
    <property type="entry name" value="CcmE"/>
    <property type="match status" value="1"/>
</dbReference>
<accession>A0ABY5UUA1</accession>
<dbReference type="RefSeq" id="WP_050109472.1">
    <property type="nucleotide sequence ID" value="NZ_CABHWO010000009.1"/>
</dbReference>
<feature type="region of interest" description="Disordered" evidence="11">
    <location>
        <begin position="133"/>
        <end position="164"/>
    </location>
</feature>
<dbReference type="PANTHER" id="PTHR34128">
    <property type="entry name" value="CYTOCHROME C-TYPE BIOGENESIS PROTEIN CCME HOMOLOG, MITOCHONDRIAL"/>
    <property type="match status" value="1"/>
</dbReference>
<keyword evidence="3 10" id="KW-0812">Transmembrane</keyword>
<feature type="topological domain" description="Cytoplasmic" evidence="10">
    <location>
        <begin position="1"/>
        <end position="8"/>
    </location>
</feature>
<evidence type="ECO:0000256" key="2">
    <source>
        <dbReference type="ARBA" id="ARBA00022617"/>
    </source>
</evidence>
<evidence type="ECO:0000313" key="13">
    <source>
        <dbReference type="EMBL" id="UWM47069.1"/>
    </source>
</evidence>
<evidence type="ECO:0000256" key="4">
    <source>
        <dbReference type="ARBA" id="ARBA00022723"/>
    </source>
</evidence>
<name>A0ABY5UUA1_9GAMM</name>
<dbReference type="GeneID" id="75140304"/>
<comment type="subcellular location">
    <subcellularLocation>
        <location evidence="10">Cell membrane</location>
        <topology evidence="10">Single-pass type II membrane protein</topology>
    </subcellularLocation>
    <subcellularLocation>
        <location evidence="1">Membrane</location>
    </subcellularLocation>
</comment>
<feature type="topological domain" description="Extracellular" evidence="10">
    <location>
        <begin position="30"/>
        <end position="164"/>
    </location>
</feature>
<evidence type="ECO:0000256" key="1">
    <source>
        <dbReference type="ARBA" id="ARBA00004370"/>
    </source>
</evidence>
<feature type="binding site" description="covalent" evidence="10">
    <location>
        <position position="130"/>
    </location>
    <ligand>
        <name>heme</name>
        <dbReference type="ChEBI" id="CHEBI:30413"/>
    </ligand>
</feature>
<sequence length="164" mass="17892">MNPRRKSRLYLAIVVLIGIGLTVTLVLYALRSNIDLFYTPGEILQGKGERHEKPEIGQRLRIGGMVMPGSVKRDDKTLEMSFKVYDARGAVTVTYTGILPDLFREGQGVVAQGVFAAGNTINAKEVLAKHDENYTPPEVKEAMKENHTRPAEAYSSANGGGNAS</sequence>
<dbReference type="NCBIfam" id="NF009729">
    <property type="entry name" value="PRK13254.1-3"/>
    <property type="match status" value="1"/>
</dbReference>
<dbReference type="NCBIfam" id="NF009731">
    <property type="entry name" value="PRK13254.1-5"/>
    <property type="match status" value="1"/>
</dbReference>
<keyword evidence="9 10" id="KW-0472">Membrane</keyword>
<keyword evidence="14" id="KW-1185">Reference proteome</keyword>
<reference evidence="13" key="1">
    <citation type="submission" date="2022-08" db="EMBL/GenBank/DDBJ databases">
        <authorList>
            <person name="Bogun A."/>
            <person name="Kislichkina A."/>
            <person name="Solomentsev V."/>
            <person name="Skryabin Y."/>
            <person name="Sizova A."/>
            <person name="Platonov M."/>
            <person name="Dentovskaya S."/>
        </authorList>
    </citation>
    <scope>NUCLEOTIDE SEQUENCE</scope>
    <source>
        <strain evidence="13">SCPM-O-B-7604</strain>
    </source>
</reference>
<keyword evidence="6 10" id="KW-0735">Signal-anchor</keyword>
<keyword evidence="4 10" id="KW-0479">Metal-binding</keyword>
<dbReference type="PANTHER" id="PTHR34128:SF2">
    <property type="entry name" value="CYTOCHROME C-TYPE BIOGENESIS PROTEIN CCME HOMOLOG, MITOCHONDRIAL"/>
    <property type="match status" value="1"/>
</dbReference>
<dbReference type="InterPro" id="IPR004329">
    <property type="entry name" value="CcmE"/>
</dbReference>
<evidence type="ECO:0000313" key="14">
    <source>
        <dbReference type="Proteomes" id="UP001057860"/>
    </source>
</evidence>
<protein>
    <recommendedName>
        <fullName evidence="10">Cytochrome c-type biogenesis protein CcmE</fullName>
    </recommendedName>
    <alternativeName>
        <fullName evidence="10">Cytochrome c maturation protein E</fullName>
    </alternativeName>
    <alternativeName>
        <fullName evidence="10">Heme chaperone CcmE</fullName>
    </alternativeName>
</protein>
<dbReference type="EMBL" id="CP104006">
    <property type="protein sequence ID" value="UWM47069.1"/>
    <property type="molecule type" value="Genomic_DNA"/>
</dbReference>
<feature type="binding site" description="axial binding residue" evidence="10">
    <location>
        <position position="134"/>
    </location>
    <ligand>
        <name>heme</name>
        <dbReference type="ChEBI" id="CHEBI:30413"/>
    </ligand>
    <ligandPart>
        <name>Fe</name>
        <dbReference type="ChEBI" id="CHEBI:18248"/>
    </ligandPart>
</feature>
<feature type="compositionally biased region" description="Basic and acidic residues" evidence="11">
    <location>
        <begin position="133"/>
        <end position="150"/>
    </location>
</feature>
<keyword evidence="5 10" id="KW-0201">Cytochrome c-type biogenesis</keyword>
<keyword evidence="8 10" id="KW-0408">Iron</keyword>
<evidence type="ECO:0000256" key="9">
    <source>
        <dbReference type="ARBA" id="ARBA00023136"/>
    </source>
</evidence>
<evidence type="ECO:0000256" key="12">
    <source>
        <dbReference type="SAM" id="Phobius"/>
    </source>
</evidence>
<keyword evidence="10" id="KW-1003">Cell membrane</keyword>
<evidence type="ECO:0000256" key="11">
    <source>
        <dbReference type="SAM" id="MobiDB-lite"/>
    </source>
</evidence>